<protein>
    <recommendedName>
        <fullName evidence="1">Ribbon-helix-helix protein CopG domain-containing protein</fullName>
    </recommendedName>
</protein>
<dbReference type="Pfam" id="PF01402">
    <property type="entry name" value="RHH_1"/>
    <property type="match status" value="1"/>
</dbReference>
<feature type="domain" description="Ribbon-helix-helix protein CopG" evidence="1">
    <location>
        <begin position="6"/>
        <end position="43"/>
    </location>
</feature>
<dbReference type="EMBL" id="UOGB01000165">
    <property type="protein sequence ID" value="VAX19899.1"/>
    <property type="molecule type" value="Genomic_DNA"/>
</dbReference>
<dbReference type="SUPFAM" id="SSF47598">
    <property type="entry name" value="Ribbon-helix-helix"/>
    <property type="match status" value="1"/>
</dbReference>
<accession>A0A3B1BPN8</accession>
<dbReference type="AlphaFoldDB" id="A0A3B1BPN8"/>
<evidence type="ECO:0000313" key="2">
    <source>
        <dbReference type="EMBL" id="VAX19899.1"/>
    </source>
</evidence>
<dbReference type="InterPro" id="IPR013321">
    <property type="entry name" value="Arc_rbn_hlx_hlx"/>
</dbReference>
<dbReference type="GO" id="GO:0006355">
    <property type="term" value="P:regulation of DNA-templated transcription"/>
    <property type="evidence" value="ECO:0007669"/>
    <property type="project" value="InterPro"/>
</dbReference>
<gene>
    <name evidence="2" type="ORF">MNBD_NITROSPINAE03-487</name>
</gene>
<sequence length="80" mass="9359">MPAAKIAVTVDKKIVKQIDRLVREGKYKSRSSVIQEALEEKLKSKKRKRLAEELARLDPEEERELADEFLQPDSGEWDEY</sequence>
<reference evidence="2" key="1">
    <citation type="submission" date="2018-06" db="EMBL/GenBank/DDBJ databases">
        <authorList>
            <person name="Zhirakovskaya E."/>
        </authorList>
    </citation>
    <scope>NUCLEOTIDE SEQUENCE</scope>
</reference>
<dbReference type="Gene3D" id="1.10.1220.10">
    <property type="entry name" value="Met repressor-like"/>
    <property type="match status" value="1"/>
</dbReference>
<dbReference type="CDD" id="cd22231">
    <property type="entry name" value="RHH_NikR_HicB-like"/>
    <property type="match status" value="1"/>
</dbReference>
<name>A0A3B1BPN8_9ZZZZ</name>
<dbReference type="InterPro" id="IPR002145">
    <property type="entry name" value="CopG"/>
</dbReference>
<organism evidence="2">
    <name type="scientific">hydrothermal vent metagenome</name>
    <dbReference type="NCBI Taxonomy" id="652676"/>
    <lineage>
        <taxon>unclassified sequences</taxon>
        <taxon>metagenomes</taxon>
        <taxon>ecological metagenomes</taxon>
    </lineage>
</organism>
<dbReference type="InterPro" id="IPR010985">
    <property type="entry name" value="Ribbon_hlx_hlx"/>
</dbReference>
<evidence type="ECO:0000259" key="1">
    <source>
        <dbReference type="Pfam" id="PF01402"/>
    </source>
</evidence>
<proteinExistence type="predicted"/>